<feature type="region of interest" description="Disordered" evidence="1">
    <location>
        <begin position="178"/>
        <end position="211"/>
    </location>
</feature>
<dbReference type="AlphaFoldDB" id="A0AAW5MJ62"/>
<reference evidence="2" key="1">
    <citation type="submission" date="2022-08" db="EMBL/GenBank/DDBJ databases">
        <title>A global survey of hypervirulent Aeromonas hydrophila identified this emerging pathogen in farmed fish in the lower Mekong River basin.</title>
        <authorList>
            <person name="Xu T."/>
            <person name="Rasmussen-Ivey C.R."/>
            <person name="Moen F.S."/>
            <person name="Fernandez Bravo A."/>
            <person name="Lamy B."/>
            <person name="Beaz-Hidalgo R."/>
            <person name="Khan C.D."/>
            <person name="Castro Escarpulli G."/>
            <person name="Yasin I.S.M."/>
            <person name="Figueras M.J."/>
            <person name="Azzam Sayuti M."/>
            <person name="Karim M.M."/>
            <person name="Alam K.M."/>
            <person name="Le T.T.T."/>
            <person name="Thao N.H.P."/>
            <person name="Addo S."/>
            <person name="Duodu S."/>
            <person name="Ali S."/>
            <person name="Mey S."/>
            <person name="Somony T."/>
            <person name="Liles M.R."/>
        </authorList>
    </citation>
    <scope>NUCLEOTIDE SEQUENCE</scope>
    <source>
        <strain evidence="2">0.14</strain>
    </source>
</reference>
<organism evidence="2 3">
    <name type="scientific">Aeromonas veronii</name>
    <dbReference type="NCBI Taxonomy" id="654"/>
    <lineage>
        <taxon>Bacteria</taxon>
        <taxon>Pseudomonadati</taxon>
        <taxon>Pseudomonadota</taxon>
        <taxon>Gammaproteobacteria</taxon>
        <taxon>Aeromonadales</taxon>
        <taxon>Aeromonadaceae</taxon>
        <taxon>Aeromonas</taxon>
    </lineage>
</organism>
<dbReference type="RefSeq" id="WP_257725849.1">
    <property type="nucleotide sequence ID" value="NZ_JANLFC010000067.1"/>
</dbReference>
<name>A0AAW5MJ62_AERVE</name>
<comment type="caution">
    <text evidence="2">The sequence shown here is derived from an EMBL/GenBank/DDBJ whole genome shotgun (WGS) entry which is preliminary data.</text>
</comment>
<protein>
    <submittedName>
        <fullName evidence="2">Uncharacterized protein</fullName>
    </submittedName>
</protein>
<dbReference type="EMBL" id="JANLFC010000067">
    <property type="protein sequence ID" value="MCR4450470.1"/>
    <property type="molecule type" value="Genomic_DNA"/>
</dbReference>
<dbReference type="Proteomes" id="UP001204061">
    <property type="component" value="Unassembled WGS sequence"/>
</dbReference>
<gene>
    <name evidence="2" type="ORF">NS965_18970</name>
</gene>
<feature type="region of interest" description="Disordered" evidence="1">
    <location>
        <begin position="224"/>
        <end position="246"/>
    </location>
</feature>
<evidence type="ECO:0000256" key="1">
    <source>
        <dbReference type="SAM" id="MobiDB-lite"/>
    </source>
</evidence>
<evidence type="ECO:0000313" key="2">
    <source>
        <dbReference type="EMBL" id="MCR4450470.1"/>
    </source>
</evidence>
<sequence>MSLLAALAKGFGAGTVNNAQAGFAEQQRQREAAQRRDDMSVELDARDKLAQKQIDASRAENDTRFKAMADENQKNRDHDWAMFEKRLAMETQAAAANASVRARETHAKNIMGTMDQLSKRKTEILGDDKLTDEQRATAAREIDMLGYTLASDPGAQQLLGEFGGGGYANYWLSLAPQKAETPATQDPAPQPAPAPTAQPPKPQGIIPRLQGERAIERQLIKSGEEALRANKNPDATAASAYQQMYK</sequence>
<evidence type="ECO:0000313" key="3">
    <source>
        <dbReference type="Proteomes" id="UP001204061"/>
    </source>
</evidence>
<feature type="compositionally biased region" description="Pro residues" evidence="1">
    <location>
        <begin position="188"/>
        <end position="202"/>
    </location>
</feature>
<accession>A0AAW5MJ62</accession>
<proteinExistence type="predicted"/>